<dbReference type="EMBL" id="AMZH03001556">
    <property type="protein sequence ID" value="RRT78906.1"/>
    <property type="molecule type" value="Genomic_DNA"/>
</dbReference>
<evidence type="ECO:0000256" key="7">
    <source>
        <dbReference type="ARBA" id="ARBA00023136"/>
    </source>
</evidence>
<evidence type="ECO:0000313" key="8">
    <source>
        <dbReference type="EMBL" id="RRT78906.1"/>
    </source>
</evidence>
<evidence type="ECO:0000256" key="3">
    <source>
        <dbReference type="ARBA" id="ARBA00009481"/>
    </source>
</evidence>
<evidence type="ECO:0000256" key="4">
    <source>
        <dbReference type="ARBA" id="ARBA00022528"/>
    </source>
</evidence>
<keyword evidence="5" id="KW-0934">Plastid</keyword>
<dbReference type="GO" id="GO:0046481">
    <property type="term" value="F:digalactosyldiacylglycerol synthase activity"/>
    <property type="evidence" value="ECO:0007669"/>
    <property type="project" value="InterPro"/>
</dbReference>
<dbReference type="GO" id="GO:0019375">
    <property type="term" value="P:galactolipid biosynthetic process"/>
    <property type="evidence" value="ECO:0007669"/>
    <property type="project" value="TreeGrafter"/>
</dbReference>
<comment type="similarity">
    <text evidence="3">Belongs to the glycosyltransferase group 1 family. Glycosyltransferase 4 subfamily.</text>
</comment>
<proteinExistence type="inferred from homology"/>
<dbReference type="PANTHER" id="PTHR46132:SF1">
    <property type="entry name" value="DIGALACTOSYLDIACYLGLYCEROL SYNTHASE 2, CHLOROPLASTIC"/>
    <property type="match status" value="1"/>
</dbReference>
<keyword evidence="7" id="KW-0472">Membrane</keyword>
<evidence type="ECO:0000256" key="1">
    <source>
        <dbReference type="ARBA" id="ARBA00004229"/>
    </source>
</evidence>
<sequence>MTGTAVNPLFRAAYLAKDCDWEVTLIVCVAFLKLQFSKEKRSILPVGDITETIPDEMAEIAILEEPEHLTWYHHGRRWKTKFQRVIGVIHTNYLEYVKREKNGQIQAFLLKYINSWLIQIYCHKVSVLQESCMLV</sequence>
<evidence type="ECO:0000256" key="2">
    <source>
        <dbReference type="ARBA" id="ARBA00004370"/>
    </source>
</evidence>
<protein>
    <recommendedName>
        <fullName evidence="10">Digalactosyldiacylglycerol synthase</fullName>
    </recommendedName>
</protein>
<evidence type="ECO:0000256" key="5">
    <source>
        <dbReference type="ARBA" id="ARBA00022640"/>
    </source>
</evidence>
<evidence type="ECO:0008006" key="10">
    <source>
        <dbReference type="Google" id="ProtNLM"/>
    </source>
</evidence>
<comment type="subcellular location">
    <subcellularLocation>
        <location evidence="2">Membrane</location>
    </subcellularLocation>
    <subcellularLocation>
        <location evidence="1">Plastid</location>
        <location evidence="1">Chloroplast</location>
    </subcellularLocation>
</comment>
<dbReference type="GO" id="GO:0009707">
    <property type="term" value="C:chloroplast outer membrane"/>
    <property type="evidence" value="ECO:0007669"/>
    <property type="project" value="TreeGrafter"/>
</dbReference>
<name>A0A427ARS6_ENSVE</name>
<accession>A0A427ARS6</accession>
<dbReference type="InterPro" id="IPR044525">
    <property type="entry name" value="DGDG1/2"/>
</dbReference>
<dbReference type="PANTHER" id="PTHR46132">
    <property type="entry name" value="DIGALACTOSYLDIACYLGLYCEROL SYNTHASE 2, CHLOROPLASTIC"/>
    <property type="match status" value="1"/>
</dbReference>
<keyword evidence="4" id="KW-0150">Chloroplast</keyword>
<evidence type="ECO:0000256" key="6">
    <source>
        <dbReference type="ARBA" id="ARBA00022679"/>
    </source>
</evidence>
<dbReference type="Proteomes" id="UP000287651">
    <property type="component" value="Unassembled WGS sequence"/>
</dbReference>
<comment type="caution">
    <text evidence="8">The sequence shown here is derived from an EMBL/GenBank/DDBJ whole genome shotgun (WGS) entry which is preliminary data.</text>
</comment>
<keyword evidence="6" id="KW-0808">Transferase</keyword>
<reference evidence="8 9" key="1">
    <citation type="journal article" date="2014" name="Agronomy (Basel)">
        <title>A Draft Genome Sequence for Ensete ventricosum, the Drought-Tolerant Tree Against Hunger.</title>
        <authorList>
            <person name="Harrison J."/>
            <person name="Moore K.A."/>
            <person name="Paszkiewicz K."/>
            <person name="Jones T."/>
            <person name="Grant M."/>
            <person name="Ambacheew D."/>
            <person name="Muzemil S."/>
            <person name="Studholme D.J."/>
        </authorList>
    </citation>
    <scope>NUCLEOTIDE SEQUENCE [LARGE SCALE GENOMIC DNA]</scope>
</reference>
<gene>
    <name evidence="8" type="ORF">B296_00022544</name>
</gene>
<organism evidence="8 9">
    <name type="scientific">Ensete ventricosum</name>
    <name type="common">Abyssinian banana</name>
    <name type="synonym">Musa ensete</name>
    <dbReference type="NCBI Taxonomy" id="4639"/>
    <lineage>
        <taxon>Eukaryota</taxon>
        <taxon>Viridiplantae</taxon>
        <taxon>Streptophyta</taxon>
        <taxon>Embryophyta</taxon>
        <taxon>Tracheophyta</taxon>
        <taxon>Spermatophyta</taxon>
        <taxon>Magnoliopsida</taxon>
        <taxon>Liliopsida</taxon>
        <taxon>Zingiberales</taxon>
        <taxon>Musaceae</taxon>
        <taxon>Ensete</taxon>
    </lineage>
</organism>
<evidence type="ECO:0000313" key="9">
    <source>
        <dbReference type="Proteomes" id="UP000287651"/>
    </source>
</evidence>
<dbReference type="AlphaFoldDB" id="A0A427ARS6"/>